<feature type="DNA-binding region" description="H-T-H motif" evidence="4">
    <location>
        <begin position="33"/>
        <end position="52"/>
    </location>
</feature>
<evidence type="ECO:0000256" key="1">
    <source>
        <dbReference type="ARBA" id="ARBA00023015"/>
    </source>
</evidence>
<dbReference type="Pfam" id="PF00440">
    <property type="entry name" value="TetR_N"/>
    <property type="match status" value="1"/>
</dbReference>
<keyword evidence="3" id="KW-0804">Transcription</keyword>
<evidence type="ECO:0000313" key="6">
    <source>
        <dbReference type="EMBL" id="TCL05840.1"/>
    </source>
</evidence>
<evidence type="ECO:0000259" key="5">
    <source>
        <dbReference type="PROSITE" id="PS50977"/>
    </source>
</evidence>
<keyword evidence="1" id="KW-0805">Transcription regulation</keyword>
<dbReference type="PRINTS" id="PR00455">
    <property type="entry name" value="HTHTETR"/>
</dbReference>
<sequence>MGRSTRAQADQNRARIVDAASGLFRVKGIDAVSIAEIMEATGMTQGGFYKHFSSKEALAAEACAEAFERSTTTWKELVSAGPESGRTNRLRQLAEYYLTEKPPEKTCPMIALGQDAAGHAAEEPFSQVYRKGAQGMCELFVNAASPEPNGRQREELMLLFASMVGTNLLKRAVGNEPWIQEMQQALMKKLSCEGSGD</sequence>
<dbReference type="InterPro" id="IPR009057">
    <property type="entry name" value="Homeodomain-like_sf"/>
</dbReference>
<protein>
    <submittedName>
        <fullName evidence="6">TetR family transcriptional regulator</fullName>
    </submittedName>
</protein>
<feature type="domain" description="HTH tetR-type" evidence="5">
    <location>
        <begin position="10"/>
        <end position="70"/>
    </location>
</feature>
<dbReference type="PROSITE" id="PS50977">
    <property type="entry name" value="HTH_TETR_2"/>
    <property type="match status" value="1"/>
</dbReference>
<reference evidence="6 7" key="1">
    <citation type="submission" date="2019-02" db="EMBL/GenBank/DDBJ databases">
        <title>Investigation of anaerobic lignin degradation for improved lignocellulosic biofuels.</title>
        <authorList>
            <person name="Deangelis K."/>
        </authorList>
    </citation>
    <scope>NUCLEOTIDE SEQUENCE [LARGE SCALE GENOMIC DNA]</scope>
    <source>
        <strain evidence="6 7">159R</strain>
    </source>
</reference>
<organism evidence="6 7">
    <name type="scientific">Sodalis ligni</name>
    <dbReference type="NCBI Taxonomy" id="2697027"/>
    <lineage>
        <taxon>Bacteria</taxon>
        <taxon>Pseudomonadati</taxon>
        <taxon>Pseudomonadota</taxon>
        <taxon>Gammaproteobacteria</taxon>
        <taxon>Enterobacterales</taxon>
        <taxon>Bruguierivoracaceae</taxon>
        <taxon>Sodalis</taxon>
    </lineage>
</organism>
<dbReference type="InterPro" id="IPR001647">
    <property type="entry name" value="HTH_TetR"/>
</dbReference>
<keyword evidence="2 4" id="KW-0238">DNA-binding</keyword>
<name>A0A4R1NNF7_9GAMM</name>
<keyword evidence="7" id="KW-1185">Reference proteome</keyword>
<dbReference type="SUPFAM" id="SSF48498">
    <property type="entry name" value="Tetracyclin repressor-like, C-terminal domain"/>
    <property type="match status" value="1"/>
</dbReference>
<dbReference type="GO" id="GO:0003677">
    <property type="term" value="F:DNA binding"/>
    <property type="evidence" value="ECO:0007669"/>
    <property type="project" value="UniProtKB-UniRule"/>
</dbReference>
<dbReference type="Gene3D" id="1.10.357.10">
    <property type="entry name" value="Tetracycline Repressor, domain 2"/>
    <property type="match status" value="1"/>
</dbReference>
<dbReference type="AlphaFoldDB" id="A0A4R1NNF7"/>
<dbReference type="EMBL" id="SJOI01000001">
    <property type="protein sequence ID" value="TCL05840.1"/>
    <property type="molecule type" value="Genomic_DNA"/>
</dbReference>
<dbReference type="PANTHER" id="PTHR47506">
    <property type="entry name" value="TRANSCRIPTIONAL REGULATORY PROTEIN"/>
    <property type="match status" value="1"/>
</dbReference>
<dbReference type="PANTHER" id="PTHR47506:SF7">
    <property type="entry name" value="TRANSCRIPTIONAL REGULATORY PROTEIN"/>
    <property type="match status" value="1"/>
</dbReference>
<evidence type="ECO:0000313" key="7">
    <source>
        <dbReference type="Proteomes" id="UP000294555"/>
    </source>
</evidence>
<evidence type="ECO:0000256" key="2">
    <source>
        <dbReference type="ARBA" id="ARBA00023125"/>
    </source>
</evidence>
<evidence type="ECO:0000256" key="3">
    <source>
        <dbReference type="ARBA" id="ARBA00023163"/>
    </source>
</evidence>
<comment type="caution">
    <text evidence="6">The sequence shown here is derived from an EMBL/GenBank/DDBJ whole genome shotgun (WGS) entry which is preliminary data.</text>
</comment>
<dbReference type="Proteomes" id="UP000294555">
    <property type="component" value="Unassembled WGS sequence"/>
</dbReference>
<dbReference type="SUPFAM" id="SSF46689">
    <property type="entry name" value="Homeodomain-like"/>
    <property type="match status" value="1"/>
</dbReference>
<dbReference type="RefSeq" id="WP_165934210.1">
    <property type="nucleotide sequence ID" value="NZ_SJOI01000001.1"/>
</dbReference>
<accession>A0A4R1NNF7</accession>
<dbReference type="InterPro" id="IPR036271">
    <property type="entry name" value="Tet_transcr_reg_TetR-rel_C_sf"/>
</dbReference>
<dbReference type="Gene3D" id="1.10.10.60">
    <property type="entry name" value="Homeodomain-like"/>
    <property type="match status" value="1"/>
</dbReference>
<evidence type="ECO:0000256" key="4">
    <source>
        <dbReference type="PROSITE-ProRule" id="PRU00335"/>
    </source>
</evidence>
<proteinExistence type="predicted"/>
<gene>
    <name evidence="6" type="ORF">EZJ58_4062</name>
</gene>